<dbReference type="Proteomes" id="UP000615446">
    <property type="component" value="Unassembled WGS sequence"/>
</dbReference>
<gene>
    <name evidence="1" type="ORF">RCL2_000949300</name>
</gene>
<name>A0A8H3QIJ5_9GLOM</name>
<sequence length="124" mass="14476">MLCDKCEELRSNKCLNEILKAKRATSCTVKFTLRHYYNEPLLKLFKNSNLQQVWAATILENFMKFSQIVSSIKWNGPIIVMTDSTRLREKLVYAEKLNYIIESTLPHSETSIEVLENIHPQVEI</sequence>
<dbReference type="AlphaFoldDB" id="A0A8H3QIJ5"/>
<reference evidence="1" key="1">
    <citation type="submission" date="2019-10" db="EMBL/GenBank/DDBJ databases">
        <title>Conservation and host-specific expression of non-tandemly repeated heterogenous ribosome RNA gene in arbuscular mycorrhizal fungi.</title>
        <authorList>
            <person name="Maeda T."/>
            <person name="Kobayashi Y."/>
            <person name="Nakagawa T."/>
            <person name="Ezawa T."/>
            <person name="Yamaguchi K."/>
            <person name="Bino T."/>
            <person name="Nishimoto Y."/>
            <person name="Shigenobu S."/>
            <person name="Kawaguchi M."/>
        </authorList>
    </citation>
    <scope>NUCLEOTIDE SEQUENCE</scope>
    <source>
        <strain evidence="1">HR1</strain>
    </source>
</reference>
<protein>
    <submittedName>
        <fullName evidence="1">Uncharacterized protein</fullName>
    </submittedName>
</protein>
<dbReference type="OrthoDB" id="2427383at2759"/>
<evidence type="ECO:0000313" key="2">
    <source>
        <dbReference type="Proteomes" id="UP000615446"/>
    </source>
</evidence>
<proteinExistence type="predicted"/>
<evidence type="ECO:0000313" key="1">
    <source>
        <dbReference type="EMBL" id="GES82280.1"/>
    </source>
</evidence>
<comment type="caution">
    <text evidence="1">The sequence shown here is derived from an EMBL/GenBank/DDBJ whole genome shotgun (WGS) entry which is preliminary data.</text>
</comment>
<dbReference type="EMBL" id="BLAL01000059">
    <property type="protein sequence ID" value="GES82280.1"/>
    <property type="molecule type" value="Genomic_DNA"/>
</dbReference>
<accession>A0A8H3QIJ5</accession>
<organism evidence="1 2">
    <name type="scientific">Rhizophagus clarus</name>
    <dbReference type="NCBI Taxonomy" id="94130"/>
    <lineage>
        <taxon>Eukaryota</taxon>
        <taxon>Fungi</taxon>
        <taxon>Fungi incertae sedis</taxon>
        <taxon>Mucoromycota</taxon>
        <taxon>Glomeromycotina</taxon>
        <taxon>Glomeromycetes</taxon>
        <taxon>Glomerales</taxon>
        <taxon>Glomeraceae</taxon>
        <taxon>Rhizophagus</taxon>
    </lineage>
</organism>